<reference evidence="1" key="2">
    <citation type="submission" date="2015-06" db="UniProtKB">
        <authorList>
            <consortium name="EnsemblMetazoa"/>
        </authorList>
    </citation>
    <scope>IDENTIFICATION</scope>
</reference>
<reference evidence="2" key="1">
    <citation type="submission" date="2011-08" db="EMBL/GenBank/DDBJ databases">
        <authorList>
            <person name="Rombauts S."/>
        </authorList>
    </citation>
    <scope>NUCLEOTIDE SEQUENCE</scope>
    <source>
        <strain evidence="2">London</strain>
    </source>
</reference>
<sequence length="22" mass="2533">MDNIKLKKPLNLTTINISFTID</sequence>
<proteinExistence type="predicted"/>
<evidence type="ECO:0000313" key="1">
    <source>
        <dbReference type="EnsemblMetazoa" id="tetur23g01330.1"/>
    </source>
</evidence>
<dbReference type="Proteomes" id="UP000015104">
    <property type="component" value="Unassembled WGS sequence"/>
</dbReference>
<evidence type="ECO:0000313" key="2">
    <source>
        <dbReference type="Proteomes" id="UP000015104"/>
    </source>
</evidence>
<protein>
    <submittedName>
        <fullName evidence="1">Uncharacterized protein</fullName>
    </submittedName>
</protein>
<organism evidence="1 2">
    <name type="scientific">Tetranychus urticae</name>
    <name type="common">Two-spotted spider mite</name>
    <dbReference type="NCBI Taxonomy" id="32264"/>
    <lineage>
        <taxon>Eukaryota</taxon>
        <taxon>Metazoa</taxon>
        <taxon>Ecdysozoa</taxon>
        <taxon>Arthropoda</taxon>
        <taxon>Chelicerata</taxon>
        <taxon>Arachnida</taxon>
        <taxon>Acari</taxon>
        <taxon>Acariformes</taxon>
        <taxon>Trombidiformes</taxon>
        <taxon>Prostigmata</taxon>
        <taxon>Eleutherengona</taxon>
        <taxon>Raphignathae</taxon>
        <taxon>Tetranychoidea</taxon>
        <taxon>Tetranychidae</taxon>
        <taxon>Tetranychus</taxon>
    </lineage>
</organism>
<dbReference type="EMBL" id="CAEY01000613">
    <property type="status" value="NOT_ANNOTATED_CDS"/>
    <property type="molecule type" value="Genomic_DNA"/>
</dbReference>
<keyword evidence="2" id="KW-1185">Reference proteome</keyword>
<dbReference type="EnsemblMetazoa" id="tetur23g01330.1">
    <property type="protein sequence ID" value="tetur23g01330.1"/>
    <property type="gene ID" value="tetur23g01330"/>
</dbReference>
<dbReference type="HOGENOM" id="CLU_3425281_0_0_1"/>
<accession>T1KVN9</accession>
<name>T1KVN9_TETUR</name>
<dbReference type="AlphaFoldDB" id="T1KVN9"/>